<evidence type="ECO:0000313" key="3">
    <source>
        <dbReference type="Proteomes" id="UP000658514"/>
    </source>
</evidence>
<dbReference type="EMBL" id="JACJQH010000029">
    <property type="protein sequence ID" value="MBD2197527.1"/>
    <property type="molecule type" value="Genomic_DNA"/>
</dbReference>
<gene>
    <name evidence="2" type="ORF">H6G24_18800</name>
</gene>
<reference evidence="2 3" key="1">
    <citation type="journal article" date="2020" name="ISME J.">
        <title>Comparative genomics reveals insights into cyanobacterial evolution and habitat adaptation.</title>
        <authorList>
            <person name="Chen M.Y."/>
            <person name="Teng W.K."/>
            <person name="Zhao L."/>
            <person name="Hu C.X."/>
            <person name="Zhou Y.K."/>
            <person name="Han B.P."/>
            <person name="Song L.R."/>
            <person name="Shu W.S."/>
        </authorList>
    </citation>
    <scope>NUCLEOTIDE SEQUENCE [LARGE SCALE GENOMIC DNA]</scope>
    <source>
        <strain evidence="2 3">FACHB-288</strain>
    </source>
</reference>
<keyword evidence="1" id="KW-0812">Transmembrane</keyword>
<protein>
    <submittedName>
        <fullName evidence="2">Uncharacterized protein</fullName>
    </submittedName>
</protein>
<feature type="transmembrane region" description="Helical" evidence="1">
    <location>
        <begin position="6"/>
        <end position="23"/>
    </location>
</feature>
<comment type="caution">
    <text evidence="2">The sequence shown here is derived from an EMBL/GenBank/DDBJ whole genome shotgun (WGS) entry which is preliminary data.</text>
</comment>
<keyword evidence="1" id="KW-0472">Membrane</keyword>
<accession>A0ABR8AG52</accession>
<dbReference type="RefSeq" id="WP_190544748.1">
    <property type="nucleotide sequence ID" value="NZ_CAWPNO010000061.1"/>
</dbReference>
<sequence length="204" mass="23636">MLIDVLGYILGIYVWGYIFDRILRKFFKINISNYLNEFDQLKIVLGIALIIVSIKTCYYYTRHNSKNQTAINNAITLNSLSSNHSTKGLMEGYPTLRIYSVMYRVGDQKNCINKLKGNIVDALIKDKNFNGFICVSKNFEYIGKEDTIGINFKANDLAECQKIVANYWLNSPNNRYSWYPNPQTRERKLFNVQDNTCSVEYPSS</sequence>
<evidence type="ECO:0000313" key="2">
    <source>
        <dbReference type="EMBL" id="MBD2197527.1"/>
    </source>
</evidence>
<feature type="transmembrane region" description="Helical" evidence="1">
    <location>
        <begin position="43"/>
        <end position="61"/>
    </location>
</feature>
<dbReference type="Proteomes" id="UP000658514">
    <property type="component" value="Unassembled WGS sequence"/>
</dbReference>
<keyword evidence="1" id="KW-1133">Transmembrane helix</keyword>
<keyword evidence="3" id="KW-1185">Reference proteome</keyword>
<evidence type="ECO:0000256" key="1">
    <source>
        <dbReference type="SAM" id="Phobius"/>
    </source>
</evidence>
<name>A0ABR8AG52_9CYAN</name>
<proteinExistence type="predicted"/>
<organism evidence="2 3">
    <name type="scientific">Calothrix parietina FACHB-288</name>
    <dbReference type="NCBI Taxonomy" id="2692896"/>
    <lineage>
        <taxon>Bacteria</taxon>
        <taxon>Bacillati</taxon>
        <taxon>Cyanobacteriota</taxon>
        <taxon>Cyanophyceae</taxon>
        <taxon>Nostocales</taxon>
        <taxon>Calotrichaceae</taxon>
        <taxon>Calothrix</taxon>
    </lineage>
</organism>